<evidence type="ECO:0000259" key="2">
    <source>
        <dbReference type="Pfam" id="PF01814"/>
    </source>
</evidence>
<dbReference type="AlphaFoldDB" id="A0A109QX10"/>
<keyword evidence="4" id="KW-1185">Reference proteome</keyword>
<name>A0A109QX10_9MICO</name>
<reference evidence="3 4" key="1">
    <citation type="journal article" date="2016" name="J. Biotechnol.">
        <title>First complete genome sequence of a species in the genus Microterricola, an extremophilic cold active enzyme producing bacterial strain ERGS5:02 isolated from Sikkim Himalaya.</title>
        <authorList>
            <person name="Himanshu"/>
            <person name="Swarnkar M.K."/>
            <person name="Singh D."/>
            <person name="Kumar R."/>
        </authorList>
    </citation>
    <scope>NUCLEOTIDE SEQUENCE [LARGE SCALE GENOMIC DNA]</scope>
    <source>
        <strain evidence="3 4">ERGS5:02</strain>
    </source>
</reference>
<dbReference type="Proteomes" id="UP000058305">
    <property type="component" value="Chromosome"/>
</dbReference>
<evidence type="ECO:0000256" key="1">
    <source>
        <dbReference type="SAM" id="MobiDB-lite"/>
    </source>
</evidence>
<evidence type="ECO:0000313" key="3">
    <source>
        <dbReference type="EMBL" id="AMB59175.1"/>
    </source>
</evidence>
<dbReference type="InterPro" id="IPR012312">
    <property type="entry name" value="Hemerythrin-like"/>
</dbReference>
<reference evidence="4" key="2">
    <citation type="submission" date="2016-01" db="EMBL/GenBank/DDBJ databases">
        <title>First complete genome sequence of a species in the genus Microterricola, an extremophilic cold active enzyme producing strain ERGS5:02 isolated from Sikkim Himalaya.</title>
        <authorList>
            <person name="Kumar R."/>
            <person name="Singh D."/>
            <person name="Swarnkar M.K."/>
        </authorList>
    </citation>
    <scope>NUCLEOTIDE SEQUENCE [LARGE SCALE GENOMIC DNA]</scope>
    <source>
        <strain evidence="4">ERGS5:02</strain>
    </source>
</reference>
<proteinExistence type="predicted"/>
<dbReference type="KEGG" id="mvd:AWU67_10225"/>
<dbReference type="CDD" id="cd12108">
    <property type="entry name" value="Hr-like"/>
    <property type="match status" value="1"/>
</dbReference>
<accession>A0A109QX10</accession>
<dbReference type="EMBL" id="CP014145">
    <property type="protein sequence ID" value="AMB59175.1"/>
    <property type="molecule type" value="Genomic_DNA"/>
</dbReference>
<feature type="compositionally biased region" description="Polar residues" evidence="1">
    <location>
        <begin position="1"/>
        <end position="11"/>
    </location>
</feature>
<dbReference type="PANTHER" id="PTHR38048:SF1">
    <property type="entry name" value="HEMERYTHRIN-LIKE DOMAIN-CONTAINING PROTEIN"/>
    <property type="match status" value="1"/>
</dbReference>
<sequence length="231" mass="25249">MAATALPSNGEQPGRSPATKSCDASGMAEIHRMFRVGFGEGSALVAGVREGDADHADRVAEHLARLSTGLHGHHESEDTLLWDRLEERAPACAVHVTRMKQQHAQMLAYLSELDRALPGWRGSGRAADAASVTAALTGINAALAEHLPDEERTIVPVMEHVLMQDEVETLAEHGRKSGPKGNMFATLGMILAAQPDGGEQWQRKHLPPPVRLLWRTVGTRRYERYRTSLLM</sequence>
<dbReference type="Pfam" id="PF01814">
    <property type="entry name" value="Hemerythrin"/>
    <property type="match status" value="1"/>
</dbReference>
<gene>
    <name evidence="3" type="ORF">AWU67_10225</name>
</gene>
<dbReference type="RefSeq" id="WP_067228545.1">
    <property type="nucleotide sequence ID" value="NZ_CP014145.1"/>
</dbReference>
<dbReference type="PANTHER" id="PTHR38048">
    <property type="entry name" value="EXPRESSED PROTEIN"/>
    <property type="match status" value="1"/>
</dbReference>
<dbReference type="OrthoDB" id="5197650at2"/>
<feature type="region of interest" description="Disordered" evidence="1">
    <location>
        <begin position="1"/>
        <end position="23"/>
    </location>
</feature>
<feature type="domain" description="Hemerythrin-like" evidence="2">
    <location>
        <begin position="27"/>
        <end position="156"/>
    </location>
</feature>
<protein>
    <recommendedName>
        <fullName evidence="2">Hemerythrin-like domain-containing protein</fullName>
    </recommendedName>
</protein>
<dbReference type="InterPro" id="IPR053206">
    <property type="entry name" value="Dimeric_xanthone_biosynth"/>
</dbReference>
<evidence type="ECO:0000313" key="4">
    <source>
        <dbReference type="Proteomes" id="UP000058305"/>
    </source>
</evidence>
<organism evidence="3 4">
    <name type="scientific">Microterricola viridarii</name>
    <dbReference type="NCBI Taxonomy" id="412690"/>
    <lineage>
        <taxon>Bacteria</taxon>
        <taxon>Bacillati</taxon>
        <taxon>Actinomycetota</taxon>
        <taxon>Actinomycetes</taxon>
        <taxon>Micrococcales</taxon>
        <taxon>Microbacteriaceae</taxon>
        <taxon>Microterricola</taxon>
    </lineage>
</organism>
<dbReference type="Gene3D" id="1.20.120.520">
    <property type="entry name" value="nmb1532 protein domain like"/>
    <property type="match status" value="1"/>
</dbReference>